<evidence type="ECO:0000259" key="4">
    <source>
        <dbReference type="PROSITE" id="PS51084"/>
    </source>
</evidence>
<evidence type="ECO:0000313" key="6">
    <source>
        <dbReference type="Proteomes" id="UP000037175"/>
    </source>
</evidence>
<feature type="active site" description="Tele-AMP-histidine intermediate" evidence="1">
    <location>
        <position position="100"/>
    </location>
</feature>
<comment type="caution">
    <text evidence="5">The sequence shown here is derived from an EMBL/GenBank/DDBJ whole genome shotgun (WGS) entry which is preliminary data.</text>
</comment>
<dbReference type="Proteomes" id="UP000037175">
    <property type="component" value="Unassembled WGS sequence"/>
</dbReference>
<evidence type="ECO:0000256" key="3">
    <source>
        <dbReference type="PROSITE-ProRule" id="PRU00464"/>
    </source>
</evidence>
<feature type="short sequence motif" description="Histidine triad motif" evidence="2 3">
    <location>
        <begin position="98"/>
        <end position="102"/>
    </location>
</feature>
<gene>
    <name evidence="5" type="ORF">Tfer_2540</name>
</gene>
<dbReference type="Gene3D" id="3.30.428.10">
    <property type="entry name" value="HIT-like"/>
    <property type="match status" value="1"/>
</dbReference>
<dbReference type="Pfam" id="PF01230">
    <property type="entry name" value="HIT"/>
    <property type="match status" value="1"/>
</dbReference>
<accession>A0A0L6W072</accession>
<evidence type="ECO:0000256" key="2">
    <source>
        <dbReference type="PIRSR" id="PIRSR601310-3"/>
    </source>
</evidence>
<protein>
    <submittedName>
        <fullName evidence="5">Histidine triad (HIT) protein</fullName>
    </submittedName>
</protein>
<sequence>MEDCIFCKIVRKEIPSQVVYEDDRVLAFKDINPLAPVHILIIPKEHLTNVLDIHEDNVDLIGHIHLVANKIARDTGIAEKGFRIVTNCNKEGGQIIFHLHYHLIGGEELRNFA</sequence>
<dbReference type="AlphaFoldDB" id="A0A0L6W072"/>
<keyword evidence="6" id="KW-1185">Reference proteome</keyword>
<proteinExistence type="predicted"/>
<dbReference type="EMBL" id="LGTE01000021">
    <property type="protein sequence ID" value="KNZ68818.1"/>
    <property type="molecule type" value="Genomic_DNA"/>
</dbReference>
<dbReference type="PROSITE" id="PS51084">
    <property type="entry name" value="HIT_2"/>
    <property type="match status" value="1"/>
</dbReference>
<dbReference type="SUPFAM" id="SSF54197">
    <property type="entry name" value="HIT-like"/>
    <property type="match status" value="1"/>
</dbReference>
<feature type="domain" description="HIT" evidence="4">
    <location>
        <begin position="5"/>
        <end position="113"/>
    </location>
</feature>
<evidence type="ECO:0000256" key="1">
    <source>
        <dbReference type="PIRSR" id="PIRSR601310-1"/>
    </source>
</evidence>
<dbReference type="InterPro" id="IPR011146">
    <property type="entry name" value="HIT-like"/>
</dbReference>
<organism evidence="5 6">
    <name type="scientific">Thermincola ferriacetica</name>
    <dbReference type="NCBI Taxonomy" id="281456"/>
    <lineage>
        <taxon>Bacteria</taxon>
        <taxon>Bacillati</taxon>
        <taxon>Bacillota</taxon>
        <taxon>Clostridia</taxon>
        <taxon>Eubacteriales</taxon>
        <taxon>Thermincolaceae</taxon>
        <taxon>Thermincola</taxon>
    </lineage>
</organism>
<evidence type="ECO:0000313" key="5">
    <source>
        <dbReference type="EMBL" id="KNZ68818.1"/>
    </source>
</evidence>
<dbReference type="PANTHER" id="PTHR23089">
    <property type="entry name" value="HISTIDINE TRIAD HIT PROTEIN"/>
    <property type="match status" value="1"/>
</dbReference>
<dbReference type="PRINTS" id="PR00332">
    <property type="entry name" value="HISTRIAD"/>
</dbReference>
<dbReference type="CDD" id="cd01276">
    <property type="entry name" value="PKCI_related"/>
    <property type="match status" value="1"/>
</dbReference>
<dbReference type="RefSeq" id="WP_013121282.1">
    <property type="nucleotide sequence ID" value="NZ_LGTE01000021.1"/>
</dbReference>
<dbReference type="GO" id="GO:0003824">
    <property type="term" value="F:catalytic activity"/>
    <property type="evidence" value="ECO:0007669"/>
    <property type="project" value="InterPro"/>
</dbReference>
<dbReference type="InterPro" id="IPR001310">
    <property type="entry name" value="Histidine_triad_HIT"/>
</dbReference>
<name>A0A0L6W072_9FIRM</name>
<dbReference type="InterPro" id="IPR036265">
    <property type="entry name" value="HIT-like_sf"/>
</dbReference>
<reference evidence="6" key="1">
    <citation type="submission" date="2015-07" db="EMBL/GenBank/DDBJ databases">
        <title>Complete Genome of Thermincola ferriacetica strain Z-0001T.</title>
        <authorList>
            <person name="Lusk B."/>
            <person name="Badalamenti J.P."/>
            <person name="Parameswaran P."/>
            <person name="Bond D.R."/>
            <person name="Torres C.I."/>
        </authorList>
    </citation>
    <scope>NUCLEOTIDE SEQUENCE [LARGE SCALE GENOMIC DNA]</scope>
    <source>
        <strain evidence="6">Z-0001</strain>
    </source>
</reference>